<keyword evidence="2" id="KW-1185">Reference proteome</keyword>
<protein>
    <submittedName>
        <fullName evidence="1">Uncharacterized protein</fullName>
    </submittedName>
</protein>
<evidence type="ECO:0000313" key="1">
    <source>
        <dbReference type="EMBL" id="GIX78114.1"/>
    </source>
</evidence>
<reference evidence="1 2" key="1">
    <citation type="submission" date="2021-06" db="EMBL/GenBank/DDBJ databases">
        <title>Caerostris extrusa draft genome.</title>
        <authorList>
            <person name="Kono N."/>
            <person name="Arakawa K."/>
        </authorList>
    </citation>
    <scope>NUCLEOTIDE SEQUENCE [LARGE SCALE GENOMIC DNA]</scope>
</reference>
<sequence length="104" mass="11248">MNKTCKMDMAFTETCIMTCINFCTATCTASRDRHRQRTGHCQRASGNEGLPEVPGAHAQVLEDPAEEVGEAEDFPGLLLPVLHGFRGGCVFGGDPQAPEDSESY</sequence>
<organism evidence="1 2">
    <name type="scientific">Caerostris extrusa</name>
    <name type="common">Bark spider</name>
    <name type="synonym">Caerostris bankana</name>
    <dbReference type="NCBI Taxonomy" id="172846"/>
    <lineage>
        <taxon>Eukaryota</taxon>
        <taxon>Metazoa</taxon>
        <taxon>Ecdysozoa</taxon>
        <taxon>Arthropoda</taxon>
        <taxon>Chelicerata</taxon>
        <taxon>Arachnida</taxon>
        <taxon>Araneae</taxon>
        <taxon>Araneomorphae</taxon>
        <taxon>Entelegynae</taxon>
        <taxon>Araneoidea</taxon>
        <taxon>Araneidae</taxon>
        <taxon>Caerostris</taxon>
    </lineage>
</organism>
<dbReference type="AlphaFoldDB" id="A0AAV4N035"/>
<gene>
    <name evidence="1" type="ORF">CEXT_216971</name>
</gene>
<dbReference type="EMBL" id="BPLR01020387">
    <property type="protein sequence ID" value="GIX78114.1"/>
    <property type="molecule type" value="Genomic_DNA"/>
</dbReference>
<name>A0AAV4N035_CAEEX</name>
<accession>A0AAV4N035</accession>
<dbReference type="Proteomes" id="UP001054945">
    <property type="component" value="Unassembled WGS sequence"/>
</dbReference>
<proteinExistence type="predicted"/>
<comment type="caution">
    <text evidence="1">The sequence shown here is derived from an EMBL/GenBank/DDBJ whole genome shotgun (WGS) entry which is preliminary data.</text>
</comment>
<evidence type="ECO:0000313" key="2">
    <source>
        <dbReference type="Proteomes" id="UP001054945"/>
    </source>
</evidence>